<feature type="region of interest" description="Disordered" evidence="1">
    <location>
        <begin position="271"/>
        <end position="290"/>
    </location>
</feature>
<accession>A0A3L6KZ93</accession>
<feature type="compositionally biased region" description="Polar residues" evidence="1">
    <location>
        <begin position="13"/>
        <end position="29"/>
    </location>
</feature>
<gene>
    <name evidence="3" type="ORF">DPX39_100056000</name>
</gene>
<dbReference type="PROSITE" id="PS00636">
    <property type="entry name" value="DNAJ_1"/>
    <property type="match status" value="1"/>
</dbReference>
<comment type="caution">
    <text evidence="3">The sequence shown here is derived from an EMBL/GenBank/DDBJ whole genome shotgun (WGS) entry which is preliminary data.</text>
</comment>
<dbReference type="Proteomes" id="UP000266743">
    <property type="component" value="Chromosome 10"/>
</dbReference>
<dbReference type="EMBL" id="QSBY01000010">
    <property type="protein sequence ID" value="RHW69216.1"/>
    <property type="molecule type" value="Genomic_DNA"/>
</dbReference>
<dbReference type="PANTHER" id="PTHR24074">
    <property type="entry name" value="CO-CHAPERONE PROTEIN DJLA"/>
    <property type="match status" value="1"/>
</dbReference>
<evidence type="ECO:0000259" key="2">
    <source>
        <dbReference type="PROSITE" id="PS50076"/>
    </source>
</evidence>
<proteinExistence type="predicted"/>
<dbReference type="Pfam" id="PF00226">
    <property type="entry name" value="DnaJ"/>
    <property type="match status" value="1"/>
</dbReference>
<feature type="domain" description="J" evidence="2">
    <location>
        <begin position="205"/>
        <end position="272"/>
    </location>
</feature>
<dbReference type="CDD" id="cd06257">
    <property type="entry name" value="DnaJ"/>
    <property type="match status" value="1"/>
</dbReference>
<dbReference type="SUPFAM" id="SSF46565">
    <property type="entry name" value="Chaperone J-domain"/>
    <property type="match status" value="1"/>
</dbReference>
<evidence type="ECO:0000256" key="1">
    <source>
        <dbReference type="SAM" id="MobiDB-lite"/>
    </source>
</evidence>
<protein>
    <submittedName>
        <fullName evidence="3">Chaperone protein DNAj</fullName>
    </submittedName>
</protein>
<reference evidence="3" key="1">
    <citation type="submission" date="2018-09" db="EMBL/GenBank/DDBJ databases">
        <title>whole genome sequence of T. equiperdum IVM-t1 strain.</title>
        <authorList>
            <person name="Suganuma K."/>
        </authorList>
    </citation>
    <scope>NUCLEOTIDE SEQUENCE [LARGE SCALE GENOMIC DNA]</scope>
    <source>
        <strain evidence="3">IVM-t1</strain>
    </source>
</reference>
<name>A0A3L6KZ93_9TRYP</name>
<feature type="region of interest" description="Disordered" evidence="1">
    <location>
        <begin position="1"/>
        <end position="33"/>
    </location>
</feature>
<dbReference type="InterPro" id="IPR036869">
    <property type="entry name" value="J_dom_sf"/>
</dbReference>
<dbReference type="InterPro" id="IPR050817">
    <property type="entry name" value="DjlA_DnaK_co-chaperone"/>
</dbReference>
<feature type="compositionally biased region" description="Acidic residues" evidence="1">
    <location>
        <begin position="1"/>
        <end position="10"/>
    </location>
</feature>
<dbReference type="Gene3D" id="1.10.287.110">
    <property type="entry name" value="DnaJ domain"/>
    <property type="match status" value="1"/>
</dbReference>
<dbReference type="PRINTS" id="PR00625">
    <property type="entry name" value="JDOMAIN"/>
</dbReference>
<dbReference type="InterPro" id="IPR018253">
    <property type="entry name" value="DnaJ_domain_CS"/>
</dbReference>
<dbReference type="InterPro" id="IPR001623">
    <property type="entry name" value="DnaJ_domain"/>
</dbReference>
<organism evidence="3">
    <name type="scientific">Trypanosoma brucei equiperdum</name>
    <dbReference type="NCBI Taxonomy" id="630700"/>
    <lineage>
        <taxon>Eukaryota</taxon>
        <taxon>Discoba</taxon>
        <taxon>Euglenozoa</taxon>
        <taxon>Kinetoplastea</taxon>
        <taxon>Metakinetoplastina</taxon>
        <taxon>Trypanosomatida</taxon>
        <taxon>Trypanosomatidae</taxon>
        <taxon>Trypanosoma</taxon>
    </lineage>
</organism>
<dbReference type="PROSITE" id="PS50076">
    <property type="entry name" value="DNAJ_2"/>
    <property type="match status" value="1"/>
</dbReference>
<dbReference type="SMART" id="SM00271">
    <property type="entry name" value="DnaJ"/>
    <property type="match status" value="1"/>
</dbReference>
<feature type="region of interest" description="Disordered" evidence="1">
    <location>
        <begin position="170"/>
        <end position="189"/>
    </location>
</feature>
<evidence type="ECO:0000313" key="3">
    <source>
        <dbReference type="EMBL" id="RHW69216.1"/>
    </source>
</evidence>
<dbReference type="AlphaFoldDB" id="A0A3L6KZ93"/>
<sequence>MGLEDIDVDDPPLTTSATPQTQKQCSSTLPNPPVTNVVKGASAPVDLVDLFGDLNVSTVTPVVVTAATVGAATNSKNQAHYAGNTTDDDFEWVTAKPSVAPPLAPKSYQGNAGTSNDPLDSFFSQAVPTPAATETAKPPDSSNDLFDFSEPVERVKYTNENTLLEAFANQGKANQGGGSKGPTLADLSKGSSDNVVKARLLKLMNYYDVLGVTPDATEAVIRQRFKKKALELHPDRVGRDQTPEEVELFKVMTKAHEVLTDPEERAKYDAQLLGGVPSGSPDSDWFFPPS</sequence>